<dbReference type="Gene3D" id="1.10.10.10">
    <property type="entry name" value="Winged helix-like DNA-binding domain superfamily/Winged helix DNA-binding domain"/>
    <property type="match status" value="1"/>
</dbReference>
<dbReference type="Proteomes" id="UP001597510">
    <property type="component" value="Unassembled WGS sequence"/>
</dbReference>
<keyword evidence="2" id="KW-1185">Reference proteome</keyword>
<reference evidence="2" key="1">
    <citation type="journal article" date="2019" name="Int. J. Syst. Evol. Microbiol.">
        <title>The Global Catalogue of Microorganisms (GCM) 10K type strain sequencing project: providing services to taxonomists for standard genome sequencing and annotation.</title>
        <authorList>
            <consortium name="The Broad Institute Genomics Platform"/>
            <consortium name="The Broad Institute Genome Sequencing Center for Infectious Disease"/>
            <person name="Wu L."/>
            <person name="Ma J."/>
        </authorList>
    </citation>
    <scope>NUCLEOTIDE SEQUENCE [LARGE SCALE GENOMIC DNA]</scope>
    <source>
        <strain evidence="2">KCTC 52344</strain>
    </source>
</reference>
<organism evidence="1 2">
    <name type="scientific">Emticicia soli</name>
    <dbReference type="NCBI Taxonomy" id="2027878"/>
    <lineage>
        <taxon>Bacteria</taxon>
        <taxon>Pseudomonadati</taxon>
        <taxon>Bacteroidota</taxon>
        <taxon>Cytophagia</taxon>
        <taxon>Cytophagales</taxon>
        <taxon>Leadbetterellaceae</taxon>
        <taxon>Emticicia</taxon>
    </lineage>
</organism>
<dbReference type="RefSeq" id="WP_340235252.1">
    <property type="nucleotide sequence ID" value="NZ_JBBEWC010000003.1"/>
</dbReference>
<evidence type="ECO:0000313" key="1">
    <source>
        <dbReference type="EMBL" id="MFD2520747.1"/>
    </source>
</evidence>
<dbReference type="NCBIfam" id="TIGR02937">
    <property type="entry name" value="sigma70-ECF"/>
    <property type="match status" value="1"/>
</dbReference>
<dbReference type="InterPro" id="IPR036388">
    <property type="entry name" value="WH-like_DNA-bd_sf"/>
</dbReference>
<comment type="caution">
    <text evidence="1">The sequence shown here is derived from an EMBL/GenBank/DDBJ whole genome shotgun (WGS) entry which is preliminary data.</text>
</comment>
<name>A0ABW5J400_9BACT</name>
<gene>
    <name evidence="1" type="ORF">ACFSR2_07635</name>
</gene>
<accession>A0ABW5J400</accession>
<sequence>MILGLSKHPSDESIVEGILAGGRKEHEALVALYKKFHVSLERFIIHRSTGRDYAKQPEDIIWEAIEAFVVNVKKGSFTLKDATLETYLKSICKNLWFRYISQEASREERQNKYMAEWDKLEDDVSDMLIEKENWENYINLVNKLGKNCKQILDMRLIEGLSMQEISQKLIANGTFENDQTVRNAKSKCLKKIMELITSNHQ</sequence>
<evidence type="ECO:0000313" key="2">
    <source>
        <dbReference type="Proteomes" id="UP001597510"/>
    </source>
</evidence>
<dbReference type="InterPro" id="IPR014284">
    <property type="entry name" value="RNA_pol_sigma-70_dom"/>
</dbReference>
<dbReference type="InterPro" id="IPR013324">
    <property type="entry name" value="RNA_pol_sigma_r3/r4-like"/>
</dbReference>
<dbReference type="SUPFAM" id="SSF88659">
    <property type="entry name" value="Sigma3 and sigma4 domains of RNA polymerase sigma factors"/>
    <property type="match status" value="1"/>
</dbReference>
<dbReference type="EMBL" id="JBHULC010000008">
    <property type="protein sequence ID" value="MFD2520747.1"/>
    <property type="molecule type" value="Genomic_DNA"/>
</dbReference>
<proteinExistence type="predicted"/>
<dbReference type="Gene3D" id="1.10.1740.10">
    <property type="match status" value="1"/>
</dbReference>
<protein>
    <submittedName>
        <fullName evidence="1">RNA polymerase sigma factor</fullName>
    </submittedName>
</protein>